<organism evidence="5 6">
    <name type="scientific">Poecilia reticulata</name>
    <name type="common">Guppy</name>
    <name type="synonym">Acanthophacelus reticulatus</name>
    <dbReference type="NCBI Taxonomy" id="8081"/>
    <lineage>
        <taxon>Eukaryota</taxon>
        <taxon>Metazoa</taxon>
        <taxon>Chordata</taxon>
        <taxon>Craniata</taxon>
        <taxon>Vertebrata</taxon>
        <taxon>Euteleostomi</taxon>
        <taxon>Actinopterygii</taxon>
        <taxon>Neopterygii</taxon>
        <taxon>Teleostei</taxon>
        <taxon>Neoteleostei</taxon>
        <taxon>Acanthomorphata</taxon>
        <taxon>Ovalentaria</taxon>
        <taxon>Atherinomorphae</taxon>
        <taxon>Cyprinodontiformes</taxon>
        <taxon>Poeciliidae</taxon>
        <taxon>Poeciliinae</taxon>
        <taxon>Poecilia</taxon>
    </lineage>
</organism>
<proteinExistence type="inferred from homology"/>
<evidence type="ECO:0000256" key="4">
    <source>
        <dbReference type="SAM" id="SignalP"/>
    </source>
</evidence>
<sequence>MSPMDTAVSVFLGVLCCLVLRSSYCSKILVLPHDGSHWINMKVILEELHSRGHKITVLHSAKSWFIPTNSSIYTSIHIPAFLDDIDRNFFVNMLQDVMDCRGHPTFIRSFCQNNLITFLLKDSHNRLLKLTNDILEDEVLMKKLKDAKFDLMLTDPAFPMGVILGGYLKLPMVYNVRWINNGESHQSIAPSPVSYVPVSGSELHNQMDFLERTKNMLHYLYNLYELYIVINPTYSDLFQKYFPPGTDLVSLQLSADIWLCRGDFIFDFPRPTMPNMVYIGGFQFCF</sequence>
<reference evidence="5" key="2">
    <citation type="submission" date="2025-08" db="UniProtKB">
        <authorList>
            <consortium name="Ensembl"/>
        </authorList>
    </citation>
    <scope>IDENTIFICATION</scope>
    <source>
        <strain evidence="5">Guanapo</strain>
    </source>
</reference>
<protein>
    <recommendedName>
        <fullName evidence="7">UDP glucuronosyltransferase 5 family, polypeptide D1</fullName>
    </recommendedName>
</protein>
<reference evidence="6" key="1">
    <citation type="submission" date="2013-11" db="EMBL/GenBank/DDBJ databases">
        <title>The genomic landscape of the Guanapo guppy.</title>
        <authorList>
            <person name="Kuenstner A."/>
            <person name="Dreyer C."/>
        </authorList>
    </citation>
    <scope>NUCLEOTIDE SEQUENCE</scope>
    <source>
        <strain evidence="6">Guanapo</strain>
    </source>
</reference>
<reference evidence="5" key="3">
    <citation type="submission" date="2025-09" db="UniProtKB">
        <authorList>
            <consortium name="Ensembl"/>
        </authorList>
    </citation>
    <scope>IDENTIFICATION</scope>
    <source>
        <strain evidence="5">Guanapo</strain>
    </source>
</reference>
<accession>A0A3P9PNB8</accession>
<dbReference type="Ensembl" id="ENSPRET00000023483.1">
    <property type="protein sequence ID" value="ENSPREP00000023245.1"/>
    <property type="gene ID" value="ENSPREG00000015680.1"/>
</dbReference>
<dbReference type="Gene3D" id="3.40.50.2000">
    <property type="entry name" value="Glycogen Phosphorylase B"/>
    <property type="match status" value="1"/>
</dbReference>
<feature type="chain" id="PRO_5017936796" description="UDP glucuronosyltransferase 5 family, polypeptide D1" evidence="4">
    <location>
        <begin position="26"/>
        <end position="286"/>
    </location>
</feature>
<name>A0A3P9PNB8_POERE</name>
<keyword evidence="3" id="KW-0808">Transferase</keyword>
<dbReference type="GO" id="GO:0008194">
    <property type="term" value="F:UDP-glycosyltransferase activity"/>
    <property type="evidence" value="ECO:0007669"/>
    <property type="project" value="InterPro"/>
</dbReference>
<feature type="signal peptide" evidence="4">
    <location>
        <begin position="1"/>
        <end position="25"/>
    </location>
</feature>
<keyword evidence="6" id="KW-1185">Reference proteome</keyword>
<evidence type="ECO:0000313" key="6">
    <source>
        <dbReference type="Proteomes" id="UP000242638"/>
    </source>
</evidence>
<keyword evidence="2" id="KW-0328">Glycosyltransferase</keyword>
<evidence type="ECO:0000256" key="2">
    <source>
        <dbReference type="ARBA" id="ARBA00022676"/>
    </source>
</evidence>
<evidence type="ECO:0000313" key="5">
    <source>
        <dbReference type="Ensembl" id="ENSPREP00000023245.1"/>
    </source>
</evidence>
<dbReference type="PANTHER" id="PTHR48043:SF32">
    <property type="entry name" value="UDP-GLUCURONOSYLTRANSFERASE"/>
    <property type="match status" value="1"/>
</dbReference>
<dbReference type="OMA" id="IFYHNIM"/>
<evidence type="ECO:0000256" key="1">
    <source>
        <dbReference type="ARBA" id="ARBA00009995"/>
    </source>
</evidence>
<dbReference type="Bgee" id="ENSPREG00000015680">
    <property type="expression patterns" value="Expressed in caudal fin"/>
</dbReference>
<dbReference type="PANTHER" id="PTHR48043">
    <property type="entry name" value="EG:EG0003.4 PROTEIN-RELATED"/>
    <property type="match status" value="1"/>
</dbReference>
<dbReference type="InterPro" id="IPR050271">
    <property type="entry name" value="UDP-glycosyltransferase"/>
</dbReference>
<keyword evidence="4" id="KW-0732">Signal</keyword>
<dbReference type="GeneTree" id="ENSGT00940000166282"/>
<dbReference type="InterPro" id="IPR002213">
    <property type="entry name" value="UDP_glucos_trans"/>
</dbReference>
<dbReference type="AlphaFoldDB" id="A0A3P9PNB8"/>
<dbReference type="SUPFAM" id="SSF53756">
    <property type="entry name" value="UDP-Glycosyltransferase/glycogen phosphorylase"/>
    <property type="match status" value="1"/>
</dbReference>
<evidence type="ECO:0008006" key="7">
    <source>
        <dbReference type="Google" id="ProtNLM"/>
    </source>
</evidence>
<evidence type="ECO:0000256" key="3">
    <source>
        <dbReference type="ARBA" id="ARBA00022679"/>
    </source>
</evidence>
<dbReference type="Proteomes" id="UP000242638">
    <property type="component" value="Unassembled WGS sequence"/>
</dbReference>
<comment type="similarity">
    <text evidence="1">Belongs to the UDP-glycosyltransferase family.</text>
</comment>
<dbReference type="Pfam" id="PF00201">
    <property type="entry name" value="UDPGT"/>
    <property type="match status" value="1"/>
</dbReference>